<gene>
    <name evidence="2" type="ORF">AAFF_G00374480</name>
</gene>
<reference evidence="2" key="1">
    <citation type="journal article" date="2023" name="Science">
        <title>Genome structures resolve the early diversification of teleost fishes.</title>
        <authorList>
            <person name="Parey E."/>
            <person name="Louis A."/>
            <person name="Montfort J."/>
            <person name="Bouchez O."/>
            <person name="Roques C."/>
            <person name="Iampietro C."/>
            <person name="Lluch J."/>
            <person name="Castinel A."/>
            <person name="Donnadieu C."/>
            <person name="Desvignes T."/>
            <person name="Floi Bucao C."/>
            <person name="Jouanno E."/>
            <person name="Wen M."/>
            <person name="Mejri S."/>
            <person name="Dirks R."/>
            <person name="Jansen H."/>
            <person name="Henkel C."/>
            <person name="Chen W.J."/>
            <person name="Zahm M."/>
            <person name="Cabau C."/>
            <person name="Klopp C."/>
            <person name="Thompson A.W."/>
            <person name="Robinson-Rechavi M."/>
            <person name="Braasch I."/>
            <person name="Lecointre G."/>
            <person name="Bobe J."/>
            <person name="Postlethwait J.H."/>
            <person name="Berthelot C."/>
            <person name="Roest Crollius H."/>
            <person name="Guiguen Y."/>
        </authorList>
    </citation>
    <scope>NUCLEOTIDE SEQUENCE</scope>
    <source>
        <strain evidence="2">NC1722</strain>
    </source>
</reference>
<comment type="caution">
    <text evidence="2">The sequence shown here is derived from an EMBL/GenBank/DDBJ whole genome shotgun (WGS) entry which is preliminary data.</text>
</comment>
<feature type="region of interest" description="Disordered" evidence="1">
    <location>
        <begin position="1"/>
        <end position="65"/>
    </location>
</feature>
<feature type="compositionally biased region" description="Polar residues" evidence="1">
    <location>
        <begin position="1"/>
        <end position="10"/>
    </location>
</feature>
<protein>
    <submittedName>
        <fullName evidence="2">Uncharacterized protein</fullName>
    </submittedName>
</protein>
<keyword evidence="3" id="KW-1185">Reference proteome</keyword>
<sequence length="190" mass="20562">MRSTSNNQDGSDGMMGRARADGLHLQTPLRAAERSDSNYGGSSSLWGEGQDGNQEKPPGGNPLRLTAQTWRADFGPLKKSTMTRENRTPLQNVSQPTDHCLKPIRHRLHSLIGPWGEWANIAVQAGPCVPVGGWHAAISSLSLASPSFMTPKPFEMAITALTARTSPPPIKGVRRRDRPPPHASAADKCR</sequence>
<feature type="region of interest" description="Disordered" evidence="1">
    <location>
        <begin position="163"/>
        <end position="190"/>
    </location>
</feature>
<dbReference type="Proteomes" id="UP001221898">
    <property type="component" value="Unassembled WGS sequence"/>
</dbReference>
<evidence type="ECO:0000313" key="3">
    <source>
        <dbReference type="Proteomes" id="UP001221898"/>
    </source>
</evidence>
<accession>A0AAD7SG02</accession>
<proteinExistence type="predicted"/>
<evidence type="ECO:0000256" key="1">
    <source>
        <dbReference type="SAM" id="MobiDB-lite"/>
    </source>
</evidence>
<dbReference type="EMBL" id="JAINUG010000067">
    <property type="protein sequence ID" value="KAJ8401867.1"/>
    <property type="molecule type" value="Genomic_DNA"/>
</dbReference>
<evidence type="ECO:0000313" key="2">
    <source>
        <dbReference type="EMBL" id="KAJ8401867.1"/>
    </source>
</evidence>
<organism evidence="2 3">
    <name type="scientific">Aldrovandia affinis</name>
    <dbReference type="NCBI Taxonomy" id="143900"/>
    <lineage>
        <taxon>Eukaryota</taxon>
        <taxon>Metazoa</taxon>
        <taxon>Chordata</taxon>
        <taxon>Craniata</taxon>
        <taxon>Vertebrata</taxon>
        <taxon>Euteleostomi</taxon>
        <taxon>Actinopterygii</taxon>
        <taxon>Neopterygii</taxon>
        <taxon>Teleostei</taxon>
        <taxon>Notacanthiformes</taxon>
        <taxon>Halosauridae</taxon>
        <taxon>Aldrovandia</taxon>
    </lineage>
</organism>
<name>A0AAD7SG02_9TELE</name>
<dbReference type="AlphaFoldDB" id="A0AAD7SG02"/>